<organism evidence="2">
    <name type="scientific">uncultured Caudovirales phage</name>
    <dbReference type="NCBI Taxonomy" id="2100421"/>
    <lineage>
        <taxon>Viruses</taxon>
        <taxon>Duplodnaviria</taxon>
        <taxon>Heunggongvirae</taxon>
        <taxon>Uroviricota</taxon>
        <taxon>Caudoviricetes</taxon>
        <taxon>Peduoviridae</taxon>
        <taxon>Maltschvirus</taxon>
        <taxon>Maltschvirus maltsch</taxon>
    </lineage>
</organism>
<evidence type="ECO:0000313" key="2">
    <source>
        <dbReference type="EMBL" id="CAB4125355.1"/>
    </source>
</evidence>
<reference evidence="2" key="1">
    <citation type="submission" date="2020-04" db="EMBL/GenBank/DDBJ databases">
        <authorList>
            <person name="Chiriac C."/>
            <person name="Salcher M."/>
            <person name="Ghai R."/>
            <person name="Kavagutti S V."/>
        </authorList>
    </citation>
    <scope>NUCLEOTIDE SEQUENCE</scope>
</reference>
<proteinExistence type="predicted"/>
<feature type="domain" description="Transglycosylase SLT" evidence="1">
    <location>
        <begin position="60"/>
        <end position="120"/>
    </location>
</feature>
<dbReference type="InterPro" id="IPR023346">
    <property type="entry name" value="Lysozyme-like_dom_sf"/>
</dbReference>
<protein>
    <submittedName>
        <fullName evidence="2">Transglycosylase SLT domain 1</fullName>
    </submittedName>
</protein>
<sequence>MVNKLKILSIVALFIIPTVIRQEKVSNQTVSKEVMEVKRSISKLAPHLSTERQIRVASAIYSNAKRYNISKRVLLSIIKIESNFKSSKVSSTGDYSIVQINLKIWNKEFRRLGLPAINKSELVKNDDYAISKMCHILSIIKSRHLKDKQWYARYHSNTPEYNLIYQSKINKVMKLIASK</sequence>
<gene>
    <name evidence="2" type="ORF">UFOVP53_117</name>
</gene>
<dbReference type="EMBL" id="LR796189">
    <property type="protein sequence ID" value="CAB4125355.1"/>
    <property type="molecule type" value="Genomic_DNA"/>
</dbReference>
<dbReference type="InterPro" id="IPR008258">
    <property type="entry name" value="Transglycosylase_SLT_dom_1"/>
</dbReference>
<name>A0A6J5KVW2_9CAUD</name>
<accession>A0A6J5KVW2</accession>
<evidence type="ECO:0000259" key="1">
    <source>
        <dbReference type="Pfam" id="PF01464"/>
    </source>
</evidence>
<dbReference type="Pfam" id="PF01464">
    <property type="entry name" value="SLT"/>
    <property type="match status" value="1"/>
</dbReference>
<dbReference type="SUPFAM" id="SSF53955">
    <property type="entry name" value="Lysozyme-like"/>
    <property type="match status" value="1"/>
</dbReference>
<dbReference type="Gene3D" id="1.10.530.10">
    <property type="match status" value="1"/>
</dbReference>